<gene>
    <name evidence="4" type="ORF">E6C55_17285</name>
</gene>
<name>A0A4S4BSB7_9BACL</name>
<dbReference type="RefSeq" id="WP_136371064.1">
    <property type="nucleotide sequence ID" value="NZ_SSOB01000021.1"/>
</dbReference>
<evidence type="ECO:0000313" key="4">
    <source>
        <dbReference type="EMBL" id="THF77116.1"/>
    </source>
</evidence>
<dbReference type="PANTHER" id="PTHR43649:SF12">
    <property type="entry name" value="DIACETYLCHITOBIOSE BINDING PROTEIN DASA"/>
    <property type="match status" value="1"/>
</dbReference>
<dbReference type="SUPFAM" id="SSF53850">
    <property type="entry name" value="Periplasmic binding protein-like II"/>
    <property type="match status" value="1"/>
</dbReference>
<evidence type="ECO:0000256" key="1">
    <source>
        <dbReference type="SAM" id="MobiDB-lite"/>
    </source>
</evidence>
<comment type="caution">
    <text evidence="4">The sequence shown here is derived from an EMBL/GenBank/DDBJ whole genome shotgun (WGS) entry which is preliminary data.</text>
</comment>
<accession>A0A4S4BSB7</accession>
<dbReference type="Proteomes" id="UP000310636">
    <property type="component" value="Unassembled WGS sequence"/>
</dbReference>
<dbReference type="AlphaFoldDB" id="A0A4S4BSB7"/>
<dbReference type="InterPro" id="IPR022627">
    <property type="entry name" value="DUF3502"/>
</dbReference>
<keyword evidence="5" id="KW-1185">Reference proteome</keyword>
<evidence type="ECO:0000259" key="3">
    <source>
        <dbReference type="Pfam" id="PF12010"/>
    </source>
</evidence>
<feature type="domain" description="DUF3502" evidence="3">
    <location>
        <begin position="458"/>
        <end position="527"/>
    </location>
</feature>
<organism evidence="4 5">
    <name type="scientific">Cohnella fermenti</name>
    <dbReference type="NCBI Taxonomy" id="2565925"/>
    <lineage>
        <taxon>Bacteria</taxon>
        <taxon>Bacillati</taxon>
        <taxon>Bacillota</taxon>
        <taxon>Bacilli</taxon>
        <taxon>Bacillales</taxon>
        <taxon>Paenibacillaceae</taxon>
        <taxon>Cohnella</taxon>
    </lineage>
</organism>
<dbReference type="OrthoDB" id="2640066at2"/>
<dbReference type="InterPro" id="IPR050490">
    <property type="entry name" value="Bact_solute-bd_prot1"/>
</dbReference>
<dbReference type="PROSITE" id="PS51257">
    <property type="entry name" value="PROKAR_LIPOPROTEIN"/>
    <property type="match status" value="1"/>
</dbReference>
<sequence length="530" mass="58883">MKHVRTRNAMLSLMLLSSFGLAACSDNGNQTAGSSSGSPAANNSGSSPAAASPAASAEEEVTLRFYFGGDKKSATDEVWKAVSDYVKSKGLNVNFVINTIPFGDPYSEKLLVMSSSGDDWDLNFDGDWLAYRQMSAKGAYMTLNDLLPEYAPNLYKVYQEQGTLAAATVNGNIVALPWTMKMNLRPYVKWRSDVALAANIQPEENSIQTVEDLYAFAHQLQDAAPDQKIGFPAGSALMEFFRTRDELLDLSSMGANQFVIDLNDPTYQVKPIEQLQTYRDLAVYASKLYQEGIINKDVLVDKEDAATKYRNGKILMANSSHEWTYATETFSDPSFTSSGSLLYPDKRHVNRTALANVVAINANSRHPDRVLRFLDMLETDQTLYDLVQYGIEGKTYVLEDGMAKYPDGMDSTTSNYMEWGGQWAFWKPQFMRPTETYGEGFWVKEAEFASEPNNINSPLDGFTFNTEAIKNELVQRDQIYSELGVQIEAGIGKNPEASVDEYVSKQQKAGVDKVVAELQKQVDAFIAAKQ</sequence>
<protein>
    <submittedName>
        <fullName evidence="4">DUF3502 domain-containing protein</fullName>
    </submittedName>
</protein>
<dbReference type="PANTHER" id="PTHR43649">
    <property type="entry name" value="ARABINOSE-BINDING PROTEIN-RELATED"/>
    <property type="match status" value="1"/>
</dbReference>
<dbReference type="Gene3D" id="3.40.190.10">
    <property type="entry name" value="Periplasmic binding protein-like II"/>
    <property type="match status" value="2"/>
</dbReference>
<dbReference type="Pfam" id="PF12010">
    <property type="entry name" value="DUF3502"/>
    <property type="match status" value="1"/>
</dbReference>
<feature type="signal peptide" evidence="2">
    <location>
        <begin position="1"/>
        <end position="22"/>
    </location>
</feature>
<dbReference type="EMBL" id="SSOB01000021">
    <property type="protein sequence ID" value="THF77116.1"/>
    <property type="molecule type" value="Genomic_DNA"/>
</dbReference>
<evidence type="ECO:0000256" key="2">
    <source>
        <dbReference type="SAM" id="SignalP"/>
    </source>
</evidence>
<proteinExistence type="predicted"/>
<feature type="region of interest" description="Disordered" evidence="1">
    <location>
        <begin position="28"/>
        <end position="53"/>
    </location>
</feature>
<feature type="chain" id="PRO_5020540120" evidence="2">
    <location>
        <begin position="23"/>
        <end position="530"/>
    </location>
</feature>
<feature type="compositionally biased region" description="Low complexity" evidence="1">
    <location>
        <begin position="32"/>
        <end position="53"/>
    </location>
</feature>
<reference evidence="4 5" key="1">
    <citation type="submission" date="2019-04" db="EMBL/GenBank/DDBJ databases">
        <title>Cohnella sp. nov. isolated from preserved vegetables.</title>
        <authorList>
            <person name="Lin S.-Y."/>
            <person name="Hung M.-H."/>
            <person name="Young C.-C."/>
        </authorList>
    </citation>
    <scope>NUCLEOTIDE SEQUENCE [LARGE SCALE GENOMIC DNA]</scope>
    <source>
        <strain evidence="4 5">CC-MHH1044</strain>
    </source>
</reference>
<keyword evidence="2" id="KW-0732">Signal</keyword>
<evidence type="ECO:0000313" key="5">
    <source>
        <dbReference type="Proteomes" id="UP000310636"/>
    </source>
</evidence>